<name>A0A520S0M2_9GAMM</name>
<dbReference type="GO" id="GO:0016491">
    <property type="term" value="F:oxidoreductase activity"/>
    <property type="evidence" value="ECO:0007669"/>
    <property type="project" value="UniProtKB-UniRule"/>
</dbReference>
<dbReference type="Pfam" id="PF00881">
    <property type="entry name" value="Nitroreductase"/>
    <property type="match status" value="1"/>
</dbReference>
<dbReference type="InterPro" id="IPR026021">
    <property type="entry name" value="YdjA-like"/>
</dbReference>
<keyword evidence="6 7" id="KW-0520">NAD</keyword>
<proteinExistence type="inferred from homology"/>
<comment type="caution">
    <text evidence="10">The sequence shown here is derived from an EMBL/GenBank/DDBJ whole genome shotgun (WGS) entry which is preliminary data.</text>
</comment>
<protein>
    <recommendedName>
        <fullName evidence="7">Putative NAD(P)H nitroreductase</fullName>
        <ecNumber evidence="7">1.-.-.-</ecNumber>
    </recommendedName>
</protein>
<gene>
    <name evidence="10" type="ORF">EVA68_05640</name>
</gene>
<sequence>MDTLTALHSRISSPRLTGEVSEEHLRNIYKAALRAPDHGRLKPWRFLIIKGDGRNKLGDLFAQAALEENPEQTAEMAEKARSKPLRAPIILVCIAKVVEHNVVPEIEQILSCGSAVQNMLLAAYAQGVGAMWRTGGMAYNDLVKEGLEIKTSEKIIGYLYLGQIDGRSKNVPVLDVDEYFAVWDG</sequence>
<evidence type="ECO:0000256" key="4">
    <source>
        <dbReference type="ARBA" id="ARBA00022857"/>
    </source>
</evidence>
<feature type="binding site" evidence="8">
    <location>
        <position position="34"/>
    </location>
    <ligand>
        <name>FMN</name>
        <dbReference type="ChEBI" id="CHEBI:58210"/>
        <note>ligand shared between dimeric partners</note>
    </ligand>
</feature>
<accession>A0A520S0M2</accession>
<keyword evidence="4 7" id="KW-0521">NADP</keyword>
<dbReference type="PANTHER" id="PTHR43821:SF1">
    <property type="entry name" value="NAD(P)H NITROREDUCTASE YDJA-RELATED"/>
    <property type="match status" value="1"/>
</dbReference>
<evidence type="ECO:0000256" key="1">
    <source>
        <dbReference type="ARBA" id="ARBA00007118"/>
    </source>
</evidence>
<evidence type="ECO:0000256" key="7">
    <source>
        <dbReference type="PIRNR" id="PIRNR000232"/>
    </source>
</evidence>
<keyword evidence="3 7" id="KW-0288">FMN</keyword>
<dbReference type="AlphaFoldDB" id="A0A520S0M2"/>
<dbReference type="InterPro" id="IPR000415">
    <property type="entry name" value="Nitroreductase-like"/>
</dbReference>
<dbReference type="InterPro" id="IPR029479">
    <property type="entry name" value="Nitroreductase"/>
</dbReference>
<comment type="similarity">
    <text evidence="1 7">Belongs to the nitroreductase family.</text>
</comment>
<feature type="binding site" description="in other chain" evidence="8">
    <location>
        <begin position="10"/>
        <end position="12"/>
    </location>
    <ligand>
        <name>FMN</name>
        <dbReference type="ChEBI" id="CHEBI:58210"/>
        <note>ligand shared between dimeric partners</note>
    </ligand>
</feature>
<reference evidence="10 11" key="1">
    <citation type="submission" date="2019-02" db="EMBL/GenBank/DDBJ databases">
        <title>Prokaryotic population dynamics and viral predation in marine succession experiment using metagenomics: the confinement effect.</title>
        <authorList>
            <person name="Haro-Moreno J.M."/>
            <person name="Rodriguez-Valera F."/>
            <person name="Lopez-Perez M."/>
        </authorList>
    </citation>
    <scope>NUCLEOTIDE SEQUENCE [LARGE SCALE GENOMIC DNA]</scope>
    <source>
        <strain evidence="10">MED-G157</strain>
    </source>
</reference>
<dbReference type="EMBL" id="SHAG01000020">
    <property type="protein sequence ID" value="RZO75995.1"/>
    <property type="molecule type" value="Genomic_DNA"/>
</dbReference>
<feature type="domain" description="Nitroreductase" evidence="9">
    <location>
        <begin position="20"/>
        <end position="162"/>
    </location>
</feature>
<dbReference type="SUPFAM" id="SSF55469">
    <property type="entry name" value="FMN-dependent nitroreductase-like"/>
    <property type="match status" value="1"/>
</dbReference>
<organism evidence="10 11">
    <name type="scientific">OM182 bacterium</name>
    <dbReference type="NCBI Taxonomy" id="2510334"/>
    <lineage>
        <taxon>Bacteria</taxon>
        <taxon>Pseudomonadati</taxon>
        <taxon>Pseudomonadota</taxon>
        <taxon>Gammaproteobacteria</taxon>
        <taxon>OMG group</taxon>
        <taxon>OM182 clade</taxon>
    </lineage>
</organism>
<dbReference type="Proteomes" id="UP000316199">
    <property type="component" value="Unassembled WGS sequence"/>
</dbReference>
<evidence type="ECO:0000256" key="2">
    <source>
        <dbReference type="ARBA" id="ARBA00022630"/>
    </source>
</evidence>
<evidence type="ECO:0000256" key="8">
    <source>
        <dbReference type="PIRSR" id="PIRSR000232-1"/>
    </source>
</evidence>
<evidence type="ECO:0000313" key="10">
    <source>
        <dbReference type="EMBL" id="RZO75995.1"/>
    </source>
</evidence>
<dbReference type="InterPro" id="IPR052530">
    <property type="entry name" value="NAD(P)H_nitroreductase"/>
</dbReference>
<dbReference type="EC" id="1.-.-.-" evidence="7"/>
<comment type="cofactor">
    <cofactor evidence="8">
        <name>FMN</name>
        <dbReference type="ChEBI" id="CHEBI:58210"/>
    </cofactor>
    <text evidence="8">Binds 1 FMN per subunit.</text>
</comment>
<evidence type="ECO:0000256" key="6">
    <source>
        <dbReference type="ARBA" id="ARBA00023027"/>
    </source>
</evidence>
<keyword evidence="5 7" id="KW-0560">Oxidoreductase</keyword>
<feature type="binding site" description="in other chain" evidence="8">
    <location>
        <begin position="132"/>
        <end position="134"/>
    </location>
    <ligand>
        <name>FMN</name>
        <dbReference type="ChEBI" id="CHEBI:58210"/>
        <note>ligand shared between dimeric partners</note>
    </ligand>
</feature>
<evidence type="ECO:0000259" key="9">
    <source>
        <dbReference type="Pfam" id="PF00881"/>
    </source>
</evidence>
<evidence type="ECO:0000313" key="11">
    <source>
        <dbReference type="Proteomes" id="UP000316199"/>
    </source>
</evidence>
<dbReference type="PIRSF" id="PIRSF000232">
    <property type="entry name" value="YdjA"/>
    <property type="match status" value="1"/>
</dbReference>
<keyword evidence="2 7" id="KW-0285">Flavoprotein</keyword>
<evidence type="ECO:0000256" key="3">
    <source>
        <dbReference type="ARBA" id="ARBA00022643"/>
    </source>
</evidence>
<evidence type="ECO:0000256" key="5">
    <source>
        <dbReference type="ARBA" id="ARBA00023002"/>
    </source>
</evidence>
<feature type="binding site" evidence="8">
    <location>
        <position position="38"/>
    </location>
    <ligand>
        <name>FMN</name>
        <dbReference type="ChEBI" id="CHEBI:58210"/>
        <note>ligand shared between dimeric partners</note>
    </ligand>
</feature>
<dbReference type="CDD" id="cd02135">
    <property type="entry name" value="YdjA-like"/>
    <property type="match status" value="1"/>
</dbReference>
<dbReference type="Gene3D" id="3.40.109.10">
    <property type="entry name" value="NADH Oxidase"/>
    <property type="match status" value="1"/>
</dbReference>
<dbReference type="PANTHER" id="PTHR43821">
    <property type="entry name" value="NAD(P)H NITROREDUCTASE YDJA-RELATED"/>
    <property type="match status" value="1"/>
</dbReference>